<name>A0A387HRV9_9ACTN</name>
<organism evidence="2 3">
    <name type="scientific">Streptomyces hundungensis</name>
    <dbReference type="NCBI Taxonomy" id="1077946"/>
    <lineage>
        <taxon>Bacteria</taxon>
        <taxon>Bacillati</taxon>
        <taxon>Actinomycetota</taxon>
        <taxon>Actinomycetes</taxon>
        <taxon>Kitasatosporales</taxon>
        <taxon>Streptomycetaceae</taxon>
        <taxon>Streptomyces</taxon>
    </lineage>
</organism>
<protein>
    <submittedName>
        <fullName evidence="2">Uncharacterized protein</fullName>
    </submittedName>
</protein>
<dbReference type="RefSeq" id="WP_120726238.1">
    <property type="nucleotide sequence ID" value="NZ_CP032698.1"/>
</dbReference>
<dbReference type="Proteomes" id="UP000271554">
    <property type="component" value="Chromosome"/>
</dbReference>
<gene>
    <name evidence="2" type="ORF">DWB77_06904</name>
</gene>
<dbReference type="OrthoDB" id="3416645at2"/>
<dbReference type="InterPro" id="IPR029074">
    <property type="entry name" value="Imm49"/>
</dbReference>
<evidence type="ECO:0000256" key="1">
    <source>
        <dbReference type="SAM" id="MobiDB-lite"/>
    </source>
</evidence>
<feature type="compositionally biased region" description="Acidic residues" evidence="1">
    <location>
        <begin position="110"/>
        <end position="119"/>
    </location>
</feature>
<feature type="compositionally biased region" description="Basic and acidic residues" evidence="1">
    <location>
        <begin position="140"/>
        <end position="150"/>
    </location>
</feature>
<dbReference type="EMBL" id="CP032698">
    <property type="protein sequence ID" value="AYG84690.1"/>
    <property type="molecule type" value="Genomic_DNA"/>
</dbReference>
<dbReference type="KEGG" id="shun:DWB77_06904"/>
<keyword evidence="3" id="KW-1185">Reference proteome</keyword>
<dbReference type="Pfam" id="PF15575">
    <property type="entry name" value="Imm49"/>
    <property type="match status" value="2"/>
</dbReference>
<reference evidence="2 3" key="1">
    <citation type="submission" date="2018-10" db="EMBL/GenBank/DDBJ databases">
        <title>Relationship between Morphology and Antimicrobial Activity in Streptomyces.</title>
        <authorList>
            <person name="Kang H.J."/>
            <person name="Kim S.B."/>
        </authorList>
    </citation>
    <scope>NUCLEOTIDE SEQUENCE [LARGE SCALE GENOMIC DNA]</scope>
    <source>
        <strain evidence="2 3">BH38</strain>
    </source>
</reference>
<evidence type="ECO:0000313" key="2">
    <source>
        <dbReference type="EMBL" id="AYG84690.1"/>
    </source>
</evidence>
<dbReference type="AlphaFoldDB" id="A0A387HRV9"/>
<feature type="region of interest" description="Disordered" evidence="1">
    <location>
        <begin position="110"/>
        <end position="164"/>
    </location>
</feature>
<accession>A0A387HRV9</accession>
<evidence type="ECO:0000313" key="3">
    <source>
        <dbReference type="Proteomes" id="UP000271554"/>
    </source>
</evidence>
<proteinExistence type="predicted"/>
<sequence>MRIERHRIDEAALVAAEADFAERITGDVHRMQEDPRPAEGWRAVADSFLDYLGARSVRLPELHGKDAEAALGSAAAAAVGALELTLVPRRQFGVFIDYVGAGVSYGGEFDREEEPEAQDGEAGGGRQNSGRPVGQNDGWSEGRNHGRFEGRCGGQPVGQHRRRNDDTSGWLDALHLAFLASVADRATEVFIEAAPPWRGNEGRADVALVHALMAYVFGHEEGPDGFLPGRPDDYGLVRPDNLLVGRPDDIFGAGPVQDVEKCALIDMVVATLGEGDDWPGHRAALSTLRALAAGDEDGFHRRLARQLKQYRSRAEAGHAAPRSLLPLDALALMAMAHRWRGWDTKVESGYLPRALVTGFEPDAPRVRAYGGDKRADAVAALTEDPLVVERPTHPFAVQCLDPSPYDDCAAQEMTRFHDPREDPKALARELMSLMSDQRQRFLVRAALDPQGADPCRDEALVLGAEAGAGALRLARAEPGTEVDVTVGGTTRRLPAWRGTFRPNPHQWQQAVALALVLGEREVLADCVLIEPGFFAEGDHPSPGGAYCAALHDYLRGVDPEPAMDHALLIGGRADTGGFLAPPVVLLSQLVQGDRQGFVLALADALEEHREHYTVGARGKDMEAALNLDVLGLVCHARRLGWPVAVRSPYLPEGLLP</sequence>